<dbReference type="InterPro" id="IPR015217">
    <property type="entry name" value="Invasin_dom_3"/>
</dbReference>
<dbReference type="OrthoDB" id="5487371at2"/>
<dbReference type="InterPro" id="IPR008964">
    <property type="entry name" value="Invasin/intimin_cell_adhesion"/>
</dbReference>
<accession>A0A1I7ECA1</accession>
<dbReference type="SUPFAM" id="SSF49373">
    <property type="entry name" value="Invasin/intimin cell-adhesion fragments"/>
    <property type="match status" value="3"/>
</dbReference>
<dbReference type="PANTHER" id="PTHR39576">
    <property type="entry name" value="ATTACHING AND EFFACING PROTEIN HOMOLOG-RELATED-RELATED"/>
    <property type="match status" value="1"/>
</dbReference>
<dbReference type="Gene3D" id="2.60.40.10">
    <property type="entry name" value="Immunoglobulins"/>
    <property type="match status" value="3"/>
</dbReference>
<name>A0A1I7ECA1_9ENTR</name>
<dbReference type="AlphaFoldDB" id="A0A1I7ECA1"/>
<dbReference type="Proteomes" id="UP000199187">
    <property type="component" value="Unassembled WGS sequence"/>
</dbReference>
<keyword evidence="4" id="KW-1185">Reference proteome</keyword>
<evidence type="ECO:0000256" key="1">
    <source>
        <dbReference type="ARBA" id="ARBA00010116"/>
    </source>
</evidence>
<dbReference type="GO" id="GO:0009279">
    <property type="term" value="C:cell outer membrane"/>
    <property type="evidence" value="ECO:0007669"/>
    <property type="project" value="TreeGrafter"/>
</dbReference>
<dbReference type="EMBL" id="FPAU01000019">
    <property type="protein sequence ID" value="SFU21485.1"/>
    <property type="molecule type" value="Genomic_DNA"/>
</dbReference>
<dbReference type="InterPro" id="IPR051715">
    <property type="entry name" value="Intimin-Invasin_domain"/>
</dbReference>
<organism evidence="3 4">
    <name type="scientific">Kosakonia arachidis</name>
    <dbReference type="NCBI Taxonomy" id="551989"/>
    <lineage>
        <taxon>Bacteria</taxon>
        <taxon>Pseudomonadati</taxon>
        <taxon>Pseudomonadota</taxon>
        <taxon>Gammaproteobacteria</taxon>
        <taxon>Enterobacterales</taxon>
        <taxon>Enterobacteriaceae</taxon>
        <taxon>Kosakonia</taxon>
    </lineage>
</organism>
<gene>
    <name evidence="3" type="ORF">SAMN05192562_1191</name>
</gene>
<dbReference type="Pfam" id="PF09134">
    <property type="entry name" value="Invasin_D3"/>
    <property type="match status" value="2"/>
</dbReference>
<dbReference type="SMART" id="SM00634">
    <property type="entry name" value="BID_1"/>
    <property type="match status" value="2"/>
</dbReference>
<dbReference type="InterPro" id="IPR013783">
    <property type="entry name" value="Ig-like_fold"/>
</dbReference>
<feature type="domain" description="Big-1" evidence="2">
    <location>
        <begin position="139"/>
        <end position="226"/>
    </location>
</feature>
<feature type="non-terminal residue" evidence="3">
    <location>
        <position position="386"/>
    </location>
</feature>
<dbReference type="RefSeq" id="WP_139234470.1">
    <property type="nucleotide sequence ID" value="NZ_FPAU01000019.1"/>
</dbReference>
<sequence length="386" mass="40832">MSPSHNIACGEQPKITLVIKPDNITAHENESKIIMVTTQGRHSFNQVNWDADRLLRAGGSLVAENKHCYTLTLPPYNGGAGDNVNHYTLTAVAEDSHGNLSQAETLTVEVLAIRGKMERSAEVRFIESGDAVTGEPSIWSELIASPQMITAGESTELRLTLKDSQGHPVTGRAVTFHATMGIVDNLSERGEGTYTARYTGEEAGTVIITAKVDDMETEPSVTVTVSPGEPSTAYSELTSEYPEVVVGESAELRLVLLDFVGNPVPGQKVEFISTLPDAVVEEAVEAIGGIYISRISSNIPGNAEVSVNVNGKPFGLKPVTVTFAAGTVDMDRSELKAEPDILSAGETSRLTLTLRDRFGNAVPGQTVNFAASSGSLSAVSDGGDGS</sequence>
<evidence type="ECO:0000259" key="2">
    <source>
        <dbReference type="PROSITE" id="PS51127"/>
    </source>
</evidence>
<dbReference type="PANTHER" id="PTHR39576:SF2">
    <property type="entry name" value="ATTACHING AND EFFACING PROTEIN HOMOLOG-RELATED"/>
    <property type="match status" value="1"/>
</dbReference>
<evidence type="ECO:0000313" key="3">
    <source>
        <dbReference type="EMBL" id="SFU21485.1"/>
    </source>
</evidence>
<proteinExistence type="inferred from homology"/>
<reference evidence="4" key="1">
    <citation type="submission" date="2016-10" db="EMBL/GenBank/DDBJ databases">
        <authorList>
            <person name="Varghese N."/>
            <person name="Submissions S."/>
        </authorList>
    </citation>
    <scope>NUCLEOTIDE SEQUENCE [LARGE SCALE GENOMIC DNA]</scope>
    <source>
        <strain evidence="4">Ah-143</strain>
    </source>
</reference>
<comment type="similarity">
    <text evidence="1">Belongs to the intimin/invasin family.</text>
</comment>
<evidence type="ECO:0000313" key="4">
    <source>
        <dbReference type="Proteomes" id="UP000199187"/>
    </source>
</evidence>
<protein>
    <submittedName>
        <fullName evidence="3">Adhesin/invasin</fullName>
    </submittedName>
</protein>
<dbReference type="InterPro" id="IPR003344">
    <property type="entry name" value="Big_1_dom"/>
</dbReference>
<dbReference type="PROSITE" id="PS51127">
    <property type="entry name" value="BIG1"/>
    <property type="match status" value="1"/>
</dbReference>